<organism evidence="1 2">
    <name type="scientific">Brachionus plicatilis</name>
    <name type="common">Marine rotifer</name>
    <name type="synonym">Brachionus muelleri</name>
    <dbReference type="NCBI Taxonomy" id="10195"/>
    <lineage>
        <taxon>Eukaryota</taxon>
        <taxon>Metazoa</taxon>
        <taxon>Spiralia</taxon>
        <taxon>Gnathifera</taxon>
        <taxon>Rotifera</taxon>
        <taxon>Eurotatoria</taxon>
        <taxon>Monogononta</taxon>
        <taxon>Pseudotrocha</taxon>
        <taxon>Ploima</taxon>
        <taxon>Brachionidae</taxon>
        <taxon>Brachionus</taxon>
    </lineage>
</organism>
<dbReference type="Proteomes" id="UP000276133">
    <property type="component" value="Unassembled WGS sequence"/>
</dbReference>
<reference evidence="1 2" key="1">
    <citation type="journal article" date="2018" name="Sci. Rep.">
        <title>Genomic signatures of local adaptation to the degree of environmental predictability in rotifers.</title>
        <authorList>
            <person name="Franch-Gras L."/>
            <person name="Hahn C."/>
            <person name="Garcia-Roger E.M."/>
            <person name="Carmona M.J."/>
            <person name="Serra M."/>
            <person name="Gomez A."/>
        </authorList>
    </citation>
    <scope>NUCLEOTIDE SEQUENCE [LARGE SCALE GENOMIC DNA]</scope>
    <source>
        <strain evidence="1">HYR1</strain>
    </source>
</reference>
<proteinExistence type="predicted"/>
<comment type="caution">
    <text evidence="1">The sequence shown here is derived from an EMBL/GenBank/DDBJ whole genome shotgun (WGS) entry which is preliminary data.</text>
</comment>
<accession>A0A3M7Q1L4</accession>
<gene>
    <name evidence="1" type="ORF">BpHYR1_008870</name>
</gene>
<sequence>MINSYFSLLIWGKIDSVKRRTRLEHVNRIEQSKISINYLFFNLICVGIRIPNRPIFLAIFDRFIVSHVLIKYFFALKPRVYVSPCTKYPFHGIKACVAKQGDTLIVIDGNLKFMIKT</sequence>
<dbReference type="EMBL" id="REGN01007950">
    <property type="protein sequence ID" value="RNA04828.1"/>
    <property type="molecule type" value="Genomic_DNA"/>
</dbReference>
<protein>
    <submittedName>
        <fullName evidence="1">Uncharacterized protein</fullName>
    </submittedName>
</protein>
<evidence type="ECO:0000313" key="2">
    <source>
        <dbReference type="Proteomes" id="UP000276133"/>
    </source>
</evidence>
<evidence type="ECO:0000313" key="1">
    <source>
        <dbReference type="EMBL" id="RNA04828.1"/>
    </source>
</evidence>
<name>A0A3M7Q1L4_BRAPC</name>
<keyword evidence="2" id="KW-1185">Reference proteome</keyword>
<dbReference type="AlphaFoldDB" id="A0A3M7Q1L4"/>